<name>A0A182M6Z6_9DIPT</name>
<evidence type="ECO:0008006" key="5">
    <source>
        <dbReference type="Google" id="ProtNLM"/>
    </source>
</evidence>
<evidence type="ECO:0000256" key="1">
    <source>
        <dbReference type="SAM" id="MobiDB-lite"/>
    </source>
</evidence>
<feature type="signal peptide" evidence="2">
    <location>
        <begin position="1"/>
        <end position="21"/>
    </location>
</feature>
<dbReference type="AlphaFoldDB" id="A0A182M6Z6"/>
<evidence type="ECO:0000256" key="2">
    <source>
        <dbReference type="SAM" id="SignalP"/>
    </source>
</evidence>
<dbReference type="EMBL" id="AXCM01007081">
    <property type="status" value="NOT_ANNOTATED_CDS"/>
    <property type="molecule type" value="Genomic_DNA"/>
</dbReference>
<feature type="compositionally biased region" description="Polar residues" evidence="1">
    <location>
        <begin position="116"/>
        <end position="133"/>
    </location>
</feature>
<feature type="chain" id="PRO_5008128049" description="Orcokinin" evidence="2">
    <location>
        <begin position="22"/>
        <end position="282"/>
    </location>
</feature>
<dbReference type="VEuPathDB" id="VectorBase:ACUA011030"/>
<evidence type="ECO:0000313" key="4">
    <source>
        <dbReference type="Proteomes" id="UP000075883"/>
    </source>
</evidence>
<reference evidence="3" key="2">
    <citation type="submission" date="2020-05" db="UniProtKB">
        <authorList>
            <consortium name="EnsemblMetazoa"/>
        </authorList>
    </citation>
    <scope>IDENTIFICATION</scope>
    <source>
        <strain evidence="3">A-37</strain>
    </source>
</reference>
<sequence length="282" mass="31865">MVRLHLVCGVLLFAFLGWAHGLPVKEQELEELLTKLQELKRLNDGNDQYLFYNRILLNSAGSYDGSFSAVPRNGVGSPFGRNQRSLDSIGGGNLLKRASLDSIGGQLKQINEEKLQLSTTSGQRPTPVGSSGVTAGPAGGYKTKRSLNNSDRRTLLYNYYSRGLAPMYDKRNFDEIDRFARFNGKRNLDYEPSYAGSMDHGYNGRFSKRNFDEIDRFNAGFNYRLNGDDMATIGKRNFDEIDRFGRFAFNKRYFPEVNELSAGNNLKHDLSEDMAVINEYSQ</sequence>
<dbReference type="Proteomes" id="UP000075883">
    <property type="component" value="Unassembled WGS sequence"/>
</dbReference>
<protein>
    <recommendedName>
        <fullName evidence="5">Orcokinin</fullName>
    </recommendedName>
</protein>
<accession>A0A182M6Z6</accession>
<proteinExistence type="predicted"/>
<reference evidence="4" key="1">
    <citation type="submission" date="2013-09" db="EMBL/GenBank/DDBJ databases">
        <title>The Genome Sequence of Anopheles culicifacies species A.</title>
        <authorList>
            <consortium name="The Broad Institute Genomics Platform"/>
            <person name="Neafsey D.E."/>
            <person name="Besansky N."/>
            <person name="Howell P."/>
            <person name="Walton C."/>
            <person name="Young S.K."/>
            <person name="Zeng Q."/>
            <person name="Gargeya S."/>
            <person name="Fitzgerald M."/>
            <person name="Haas B."/>
            <person name="Abouelleil A."/>
            <person name="Allen A.W."/>
            <person name="Alvarado L."/>
            <person name="Arachchi H.M."/>
            <person name="Berlin A.M."/>
            <person name="Chapman S.B."/>
            <person name="Gainer-Dewar J."/>
            <person name="Goldberg J."/>
            <person name="Griggs A."/>
            <person name="Gujja S."/>
            <person name="Hansen M."/>
            <person name="Howarth C."/>
            <person name="Imamovic A."/>
            <person name="Ireland A."/>
            <person name="Larimer J."/>
            <person name="McCowan C."/>
            <person name="Murphy C."/>
            <person name="Pearson M."/>
            <person name="Poon T.W."/>
            <person name="Priest M."/>
            <person name="Roberts A."/>
            <person name="Saif S."/>
            <person name="Shea T."/>
            <person name="Sisk P."/>
            <person name="Sykes S."/>
            <person name="Wortman J."/>
            <person name="Nusbaum C."/>
            <person name="Birren B."/>
        </authorList>
    </citation>
    <scope>NUCLEOTIDE SEQUENCE [LARGE SCALE GENOMIC DNA]</scope>
    <source>
        <strain evidence="4">A-37</strain>
    </source>
</reference>
<feature type="region of interest" description="Disordered" evidence="1">
    <location>
        <begin position="116"/>
        <end position="146"/>
    </location>
</feature>
<keyword evidence="2" id="KW-0732">Signal</keyword>
<evidence type="ECO:0000313" key="3">
    <source>
        <dbReference type="EnsemblMetazoa" id="ACUA011030-PA"/>
    </source>
</evidence>
<dbReference type="EnsemblMetazoa" id="ACUA011030-RA">
    <property type="protein sequence ID" value="ACUA011030-PA"/>
    <property type="gene ID" value="ACUA011030"/>
</dbReference>
<organism evidence="3 4">
    <name type="scientific">Anopheles culicifacies</name>
    <dbReference type="NCBI Taxonomy" id="139723"/>
    <lineage>
        <taxon>Eukaryota</taxon>
        <taxon>Metazoa</taxon>
        <taxon>Ecdysozoa</taxon>
        <taxon>Arthropoda</taxon>
        <taxon>Hexapoda</taxon>
        <taxon>Insecta</taxon>
        <taxon>Pterygota</taxon>
        <taxon>Neoptera</taxon>
        <taxon>Endopterygota</taxon>
        <taxon>Diptera</taxon>
        <taxon>Nematocera</taxon>
        <taxon>Culicoidea</taxon>
        <taxon>Culicidae</taxon>
        <taxon>Anophelinae</taxon>
        <taxon>Anopheles</taxon>
        <taxon>culicifacies species complex</taxon>
    </lineage>
</organism>
<dbReference type="STRING" id="139723.A0A182M6Z6"/>
<keyword evidence="4" id="KW-1185">Reference proteome</keyword>
<dbReference type="EMBL" id="AXCM01007082">
    <property type="status" value="NOT_ANNOTATED_CDS"/>
    <property type="molecule type" value="Genomic_DNA"/>
</dbReference>